<organism evidence="1 2">
    <name type="scientific">Pseudonocardia xinjiangensis</name>
    <dbReference type="NCBI Taxonomy" id="75289"/>
    <lineage>
        <taxon>Bacteria</taxon>
        <taxon>Bacillati</taxon>
        <taxon>Actinomycetota</taxon>
        <taxon>Actinomycetes</taxon>
        <taxon>Pseudonocardiales</taxon>
        <taxon>Pseudonocardiaceae</taxon>
        <taxon>Pseudonocardia</taxon>
    </lineage>
</organism>
<dbReference type="Proteomes" id="UP001296706">
    <property type="component" value="Unassembled WGS sequence"/>
</dbReference>
<protein>
    <submittedName>
        <fullName evidence="1">Uncharacterized protein</fullName>
    </submittedName>
</protein>
<keyword evidence="2" id="KW-1185">Reference proteome</keyword>
<accession>A0ABX1RJH0</accession>
<comment type="caution">
    <text evidence="1">The sequence shown here is derived from an EMBL/GenBank/DDBJ whole genome shotgun (WGS) entry which is preliminary data.</text>
</comment>
<name>A0ABX1RJH0_9PSEU</name>
<evidence type="ECO:0000313" key="2">
    <source>
        <dbReference type="Proteomes" id="UP001296706"/>
    </source>
</evidence>
<reference evidence="1 2" key="1">
    <citation type="submission" date="2020-04" db="EMBL/GenBank/DDBJ databases">
        <authorList>
            <person name="Klaysubun C."/>
            <person name="Duangmal K."/>
            <person name="Lipun K."/>
        </authorList>
    </citation>
    <scope>NUCLEOTIDE SEQUENCE [LARGE SCALE GENOMIC DNA]</scope>
    <source>
        <strain evidence="1 2">JCM 11839</strain>
    </source>
</reference>
<dbReference type="EMBL" id="JAAXKY010000104">
    <property type="protein sequence ID" value="NMH80518.1"/>
    <property type="molecule type" value="Genomic_DNA"/>
</dbReference>
<proteinExistence type="predicted"/>
<sequence length="47" mass="5066">MIASCSASRIAPARDDVRFPAYLGMQPPWAVAYAGTVHVQFDRVATA</sequence>
<gene>
    <name evidence="1" type="ORF">HF577_25960</name>
</gene>
<evidence type="ECO:0000313" key="1">
    <source>
        <dbReference type="EMBL" id="NMH80518.1"/>
    </source>
</evidence>